<sequence>MTKKDLYSMLLLPLIILLIATYFAPAPNKTIMYSDLARISPLSFNLSSPVIQLDYTALSDPQPKRQVYLSSNQDDRVTVENSFREVENGYELTLQLWTMVDVELHTLKATYWADLTDIRMLANGYQSWSQTRELNEYGRLNKIPYPVAWITKFDLQGDYDFYNYTGDTGNIFSSTVTHLRFPDDQFLFVGSISEESGYTYLEGNFNDNSFTIYKDIEGKHLKANDRLVIKCFISQGYDLPGMWRSYARYYTQGELLGPPVTGWTSWYNYYEAVTEKDIMDNLAAMQAQKYPIDYFQIDDGYQQMIGDWLDTNAKFPSGMAAIADRIKNAGYTPGLWLAPFSAQYKSAVVAAHPEWVLRKPDNQSEYLVAGPNWGGFYALDIYNQEFRDHLKNVFDTVLNAWGFGLVKLDFLFAAAMVPRLGKTRGEIMWDAITLLQEIVGDKIILGSGVPLASAWGRVAYCRVGSDVSPWWEDSKLKFFNVRERVSTANSLLSTLNRWGMNNMFGNDPDAILLRTQGNKLTSDERYTLCVLNNVLGHLVFTSDNVSQYGDKEHLLYAGTFPKVNAVIQSVKEIEDEVYRIEYVIPSVQAPGTRYTTYVNMAPIPRWVNMHTRDQPTTFFESVSPLDPIEAFVWPSGAKLMLRSHQTRTFFESSSNNQSVTLIGSQGHIIPAAEIQHWEMDGHNVKVTFNERRIAKSTLYFRVPATLDTPVTVNSLTTVRETIKCGNDSIIVATIVV</sequence>
<gene>
    <name evidence="5" type="ORF">K450DRAFT_243987</name>
</gene>
<protein>
    <recommendedName>
        <fullName evidence="2">alpha-galactosidase</fullName>
        <ecNumber evidence="2">3.2.1.22</ecNumber>
    </recommendedName>
</protein>
<dbReference type="PANTHER" id="PTHR43053:SF3">
    <property type="entry name" value="ALPHA-GALACTOSIDASE C-RELATED"/>
    <property type="match status" value="1"/>
</dbReference>
<dbReference type="AlphaFoldDB" id="A0AAD5HCD9"/>
<organism evidence="5 6">
    <name type="scientific">Umbelopsis ramanniana AG</name>
    <dbReference type="NCBI Taxonomy" id="1314678"/>
    <lineage>
        <taxon>Eukaryota</taxon>
        <taxon>Fungi</taxon>
        <taxon>Fungi incertae sedis</taxon>
        <taxon>Mucoromycota</taxon>
        <taxon>Mucoromycotina</taxon>
        <taxon>Umbelopsidomycetes</taxon>
        <taxon>Umbelopsidales</taxon>
        <taxon>Umbelopsidaceae</taxon>
        <taxon>Umbelopsis</taxon>
    </lineage>
</organism>
<dbReference type="SUPFAM" id="SSF51445">
    <property type="entry name" value="(Trans)glycosidases"/>
    <property type="match status" value="1"/>
</dbReference>
<evidence type="ECO:0000256" key="2">
    <source>
        <dbReference type="ARBA" id="ARBA00012755"/>
    </source>
</evidence>
<dbReference type="InterPro" id="IPR050985">
    <property type="entry name" value="Alpha-glycosidase_related"/>
</dbReference>
<comment type="catalytic activity">
    <reaction evidence="1">
        <text>Hydrolysis of terminal, non-reducing alpha-D-galactose residues in alpha-D-galactosides, including galactose oligosaccharides, galactomannans and galactolipids.</text>
        <dbReference type="EC" id="3.2.1.22"/>
    </reaction>
</comment>
<dbReference type="GO" id="GO:0004557">
    <property type="term" value="F:alpha-galactosidase activity"/>
    <property type="evidence" value="ECO:0007669"/>
    <property type="project" value="UniProtKB-EC"/>
</dbReference>
<evidence type="ECO:0000256" key="1">
    <source>
        <dbReference type="ARBA" id="ARBA00001255"/>
    </source>
</evidence>
<name>A0AAD5HCD9_UMBRA</name>
<evidence type="ECO:0000313" key="6">
    <source>
        <dbReference type="Proteomes" id="UP001206595"/>
    </source>
</evidence>
<dbReference type="GO" id="GO:0016052">
    <property type="term" value="P:carbohydrate catabolic process"/>
    <property type="evidence" value="ECO:0007669"/>
    <property type="project" value="InterPro"/>
</dbReference>
<dbReference type="EC" id="3.2.1.22" evidence="2"/>
<dbReference type="InterPro" id="IPR002252">
    <property type="entry name" value="Glyco_hydro_36"/>
</dbReference>
<comment type="caution">
    <text evidence="5">The sequence shown here is derived from an EMBL/GenBank/DDBJ whole genome shotgun (WGS) entry which is preliminary data.</text>
</comment>
<dbReference type="RefSeq" id="XP_051444124.1">
    <property type="nucleotide sequence ID" value="XM_051589510.1"/>
</dbReference>
<dbReference type="EMBL" id="MU620923">
    <property type="protein sequence ID" value="KAI8579120.1"/>
    <property type="molecule type" value="Genomic_DNA"/>
</dbReference>
<keyword evidence="3" id="KW-0378">Hydrolase</keyword>
<dbReference type="Gene3D" id="3.20.20.70">
    <property type="entry name" value="Aldolase class I"/>
    <property type="match status" value="1"/>
</dbReference>
<proteinExistence type="predicted"/>
<evidence type="ECO:0000256" key="4">
    <source>
        <dbReference type="ARBA" id="ARBA00023295"/>
    </source>
</evidence>
<dbReference type="CDD" id="cd14791">
    <property type="entry name" value="GH36"/>
    <property type="match status" value="1"/>
</dbReference>
<keyword evidence="6" id="KW-1185">Reference proteome</keyword>
<keyword evidence="4" id="KW-0326">Glycosidase</keyword>
<dbReference type="InterPro" id="IPR013785">
    <property type="entry name" value="Aldolase_TIM"/>
</dbReference>
<dbReference type="GeneID" id="75914855"/>
<dbReference type="InterPro" id="IPR017853">
    <property type="entry name" value="GH"/>
</dbReference>
<evidence type="ECO:0000313" key="5">
    <source>
        <dbReference type="EMBL" id="KAI8579120.1"/>
    </source>
</evidence>
<dbReference type="Proteomes" id="UP001206595">
    <property type="component" value="Unassembled WGS sequence"/>
</dbReference>
<dbReference type="PANTHER" id="PTHR43053">
    <property type="entry name" value="GLYCOSIDASE FAMILY 31"/>
    <property type="match status" value="1"/>
</dbReference>
<dbReference type="Pfam" id="PF02065">
    <property type="entry name" value="Melibiase"/>
    <property type="match status" value="1"/>
</dbReference>
<accession>A0AAD5HCD9</accession>
<evidence type="ECO:0000256" key="3">
    <source>
        <dbReference type="ARBA" id="ARBA00022801"/>
    </source>
</evidence>
<reference evidence="5" key="1">
    <citation type="submission" date="2021-06" db="EMBL/GenBank/DDBJ databases">
        <authorList>
            <consortium name="DOE Joint Genome Institute"/>
            <person name="Mondo S.J."/>
            <person name="Amses K.R."/>
            <person name="Simmons D.R."/>
            <person name="Longcore J.E."/>
            <person name="Seto K."/>
            <person name="Alves G.H."/>
            <person name="Bonds A.E."/>
            <person name="Quandt C.A."/>
            <person name="Davis W.J."/>
            <person name="Chang Y."/>
            <person name="Letcher P.M."/>
            <person name="Powell M.J."/>
            <person name="Kuo A."/>
            <person name="Labutti K."/>
            <person name="Pangilinan J."/>
            <person name="Andreopoulos W."/>
            <person name="Tritt A."/>
            <person name="Riley R."/>
            <person name="Hundley H."/>
            <person name="Johnson J."/>
            <person name="Lipzen A."/>
            <person name="Barry K."/>
            <person name="Berbee M.L."/>
            <person name="Buchler N.E."/>
            <person name="Grigoriev I.V."/>
            <person name="Spatafora J.W."/>
            <person name="Stajich J.E."/>
            <person name="James T.Y."/>
        </authorList>
    </citation>
    <scope>NUCLEOTIDE SEQUENCE</scope>
    <source>
        <strain evidence="5">AG</strain>
    </source>
</reference>
<reference evidence="5" key="2">
    <citation type="journal article" date="2022" name="Proc. Natl. Acad. Sci. U.S.A.">
        <title>Diploid-dominant life cycles characterize the early evolution of Fungi.</title>
        <authorList>
            <person name="Amses K.R."/>
            <person name="Simmons D.R."/>
            <person name="Longcore J.E."/>
            <person name="Mondo S.J."/>
            <person name="Seto K."/>
            <person name="Jeronimo G.H."/>
            <person name="Bonds A.E."/>
            <person name="Quandt C.A."/>
            <person name="Davis W.J."/>
            <person name="Chang Y."/>
            <person name="Federici B.A."/>
            <person name="Kuo A."/>
            <person name="LaButti K."/>
            <person name="Pangilinan J."/>
            <person name="Andreopoulos W."/>
            <person name="Tritt A."/>
            <person name="Riley R."/>
            <person name="Hundley H."/>
            <person name="Johnson J."/>
            <person name="Lipzen A."/>
            <person name="Barry K."/>
            <person name="Lang B.F."/>
            <person name="Cuomo C.A."/>
            <person name="Buchler N.E."/>
            <person name="Grigoriev I.V."/>
            <person name="Spatafora J.W."/>
            <person name="Stajich J.E."/>
            <person name="James T.Y."/>
        </authorList>
    </citation>
    <scope>NUCLEOTIDE SEQUENCE</scope>
    <source>
        <strain evidence="5">AG</strain>
    </source>
</reference>